<dbReference type="RefSeq" id="WP_270142633.1">
    <property type="nucleotide sequence ID" value="NZ_CP115450.1"/>
</dbReference>
<evidence type="ECO:0000313" key="2">
    <source>
        <dbReference type="EMBL" id="WBP86166.1"/>
    </source>
</evidence>
<name>A0ABY7Q1X7_9ACTN</name>
<keyword evidence="3" id="KW-1185">Reference proteome</keyword>
<accession>A0ABY7Q1X7</accession>
<proteinExistence type="predicted"/>
<evidence type="ECO:0000256" key="1">
    <source>
        <dbReference type="SAM" id="MobiDB-lite"/>
    </source>
</evidence>
<dbReference type="EMBL" id="CP115450">
    <property type="protein sequence ID" value="WBP86166.1"/>
    <property type="molecule type" value="Genomic_DNA"/>
</dbReference>
<evidence type="ECO:0000313" key="3">
    <source>
        <dbReference type="Proteomes" id="UP001212821"/>
    </source>
</evidence>
<reference evidence="3" key="1">
    <citation type="submission" date="2022-12" db="EMBL/GenBank/DDBJ databases">
        <authorList>
            <person name="Mo P."/>
        </authorList>
    </citation>
    <scope>NUCLEOTIDE SEQUENCE [LARGE SCALE GENOMIC DNA]</scope>
    <source>
        <strain evidence="3">HUAS 3-15</strain>
    </source>
</reference>
<sequence length="78" mass="7974">MGIQGGESGALGGHQLGEGAGRGLRPAGADIAPELFTLDRHGFPVVGEGPVSVWLTPSAKRAVNRRPALALRFAASSR</sequence>
<feature type="region of interest" description="Disordered" evidence="1">
    <location>
        <begin position="1"/>
        <end position="25"/>
    </location>
</feature>
<feature type="compositionally biased region" description="Gly residues" evidence="1">
    <location>
        <begin position="1"/>
        <end position="22"/>
    </location>
</feature>
<organism evidence="2 3">
    <name type="scientific">Kitasatospora cathayae</name>
    <dbReference type="NCBI Taxonomy" id="3004092"/>
    <lineage>
        <taxon>Bacteria</taxon>
        <taxon>Bacillati</taxon>
        <taxon>Actinomycetota</taxon>
        <taxon>Actinomycetes</taxon>
        <taxon>Kitasatosporales</taxon>
        <taxon>Streptomycetaceae</taxon>
        <taxon>Kitasatospora</taxon>
    </lineage>
</organism>
<protein>
    <submittedName>
        <fullName evidence="2">Uncharacterized protein</fullName>
    </submittedName>
</protein>
<dbReference type="Proteomes" id="UP001212821">
    <property type="component" value="Chromosome"/>
</dbReference>
<gene>
    <name evidence="2" type="ORF">O1G21_10140</name>
</gene>